<dbReference type="InterPro" id="IPR013783">
    <property type="entry name" value="Ig-like_fold"/>
</dbReference>
<dbReference type="EMBL" id="JAUQTA010000001">
    <property type="protein sequence ID" value="MDO7867649.1"/>
    <property type="molecule type" value="Genomic_DNA"/>
</dbReference>
<evidence type="ECO:0000256" key="1">
    <source>
        <dbReference type="SAM" id="SignalP"/>
    </source>
</evidence>
<name>A0ABT9AYJ7_9ACTN</name>
<dbReference type="Pfam" id="PF13582">
    <property type="entry name" value="Reprolysin_3"/>
    <property type="match status" value="1"/>
</dbReference>
<dbReference type="Gene3D" id="2.60.40.10">
    <property type="entry name" value="Immunoglobulins"/>
    <property type="match status" value="1"/>
</dbReference>
<dbReference type="InterPro" id="IPR024079">
    <property type="entry name" value="MetalloPept_cat_dom_sf"/>
</dbReference>
<gene>
    <name evidence="3" type="ORF">Q5722_04615</name>
</gene>
<organism evidence="3 4">
    <name type="scientific">Nocardioides jiangxiensis</name>
    <dbReference type="NCBI Taxonomy" id="3064524"/>
    <lineage>
        <taxon>Bacteria</taxon>
        <taxon>Bacillati</taxon>
        <taxon>Actinomycetota</taxon>
        <taxon>Actinomycetes</taxon>
        <taxon>Propionibacteriales</taxon>
        <taxon>Nocardioidaceae</taxon>
        <taxon>Nocardioides</taxon>
    </lineage>
</organism>
<dbReference type="SUPFAM" id="SSF55486">
    <property type="entry name" value="Metalloproteases ('zincins'), catalytic domain"/>
    <property type="match status" value="1"/>
</dbReference>
<dbReference type="InterPro" id="IPR006644">
    <property type="entry name" value="Cadg"/>
</dbReference>
<dbReference type="RefSeq" id="WP_305027037.1">
    <property type="nucleotide sequence ID" value="NZ_JAUQTA010000001.1"/>
</dbReference>
<dbReference type="Gene3D" id="3.40.390.10">
    <property type="entry name" value="Collagenase (Catalytic Domain)"/>
    <property type="match status" value="1"/>
</dbReference>
<dbReference type="Gene3D" id="2.60.120.260">
    <property type="entry name" value="Galactose-binding domain-like"/>
    <property type="match status" value="1"/>
</dbReference>
<dbReference type="Pfam" id="PF20773">
    <property type="entry name" value="InhA-like_MAM"/>
    <property type="match status" value="1"/>
</dbReference>
<feature type="chain" id="PRO_5045959428" evidence="1">
    <location>
        <begin position="33"/>
        <end position="727"/>
    </location>
</feature>
<keyword evidence="1" id="KW-0732">Signal</keyword>
<protein>
    <submittedName>
        <fullName evidence="3">Ig domain-containing protein</fullName>
    </submittedName>
</protein>
<dbReference type="Gene3D" id="2.60.120.380">
    <property type="match status" value="1"/>
</dbReference>
<sequence>MSAFTRRLAVGSLLAVTAATSAVQLSSGGAFAAGATGAAARAGCAEKVLDHAQPAAAVAHGDAAALRKAAAANHIPTAQLSREARDSHLWLDSCGMRYMVEEKAPVAAQAAVSSATAPRPLAETFDLASKPGSNRTIYLDFTGDTVSNTAWNQKYGADIVAEPYSIDATADTSFSDAELTQIQRVWQTVAEDYAPFDVNVTTHDPGAAAIDRTDSADQVFGTRALITKGGPVYDGCGCGGVAYINVFTTAGANHGYYQPAWVFTNGVGTDGKTVGEAVSHEVGHNFGLSHDGTSTQGYYAGANPWAPIMGVGYYQPVTQWSKGEYTDANQQQDDLAIIAGGAPLRADDHGNTTATATALASGTPVNGVITTRDDVDDFTVTGSGSTTVTVTPADGVPDLDVKLTIRDAAGAVVATVNPTAARVSTAQASGLDATWTGNLPAGGATYTAEVDGVGTGDPLVGGQYSDYASLGNYQISATTSVTPPPANTVTVTDPGAQAATVGSPSSLQLRATDSAAAETLTWSATGLPAGLSLNAATGLVSGTPTAAGAVSTTVTAKDSTGAAGSATFTWNVAPAPTPCTGQKLGNPGFETGSAAPWTASTGVITASTTKPAHTGAWDAWLGGNGRTSTETLSQQVTIPAGCKATLKFWLSIDSAESTWATYDKLAVKVGSTTLATYSNRNKGGGYVERSFDLSAYAGQTVTLSFNESEDFSLQTSFVVDDTSLTLS</sequence>
<evidence type="ECO:0000313" key="4">
    <source>
        <dbReference type="Proteomes" id="UP001233314"/>
    </source>
</evidence>
<evidence type="ECO:0000259" key="2">
    <source>
        <dbReference type="SMART" id="SM00736"/>
    </source>
</evidence>
<dbReference type="Proteomes" id="UP001233314">
    <property type="component" value="Unassembled WGS sequence"/>
</dbReference>
<evidence type="ECO:0000313" key="3">
    <source>
        <dbReference type="EMBL" id="MDO7867649.1"/>
    </source>
</evidence>
<keyword evidence="4" id="KW-1185">Reference proteome</keyword>
<feature type="signal peptide" evidence="1">
    <location>
        <begin position="1"/>
        <end position="32"/>
    </location>
</feature>
<dbReference type="Pfam" id="PF05345">
    <property type="entry name" value="He_PIG"/>
    <property type="match status" value="1"/>
</dbReference>
<proteinExistence type="predicted"/>
<dbReference type="SUPFAM" id="SSF49313">
    <property type="entry name" value="Cadherin-like"/>
    <property type="match status" value="1"/>
</dbReference>
<dbReference type="InterPro" id="IPR015919">
    <property type="entry name" value="Cadherin-like_sf"/>
</dbReference>
<comment type="caution">
    <text evidence="3">The sequence shown here is derived from an EMBL/GenBank/DDBJ whole genome shotgun (WGS) entry which is preliminary data.</text>
</comment>
<dbReference type="SMART" id="SM00736">
    <property type="entry name" value="CADG"/>
    <property type="match status" value="1"/>
</dbReference>
<feature type="domain" description="Dystroglycan-type cadherin-like" evidence="2">
    <location>
        <begin position="489"/>
        <end position="579"/>
    </location>
</feature>
<reference evidence="3 4" key="1">
    <citation type="submission" date="2023-07" db="EMBL/GenBank/DDBJ databases">
        <title>Nocardioides sp. nov WY-20 isolated from soil.</title>
        <authorList>
            <person name="Liu B."/>
            <person name="Wan Y."/>
        </authorList>
    </citation>
    <scope>NUCLEOTIDE SEQUENCE [LARGE SCALE GENOMIC DNA]</scope>
    <source>
        <strain evidence="3 4">WY-20</strain>
    </source>
</reference>
<accession>A0ABT9AYJ7</accession>